<feature type="transmembrane region" description="Helical" evidence="1">
    <location>
        <begin position="117"/>
        <end position="138"/>
    </location>
</feature>
<evidence type="ECO:0000313" key="2">
    <source>
        <dbReference type="EMBL" id="CAE7488918.1"/>
    </source>
</evidence>
<dbReference type="AlphaFoldDB" id="A0A812SRH9"/>
<feature type="transmembrane region" description="Helical" evidence="1">
    <location>
        <begin position="16"/>
        <end position="41"/>
    </location>
</feature>
<protein>
    <submittedName>
        <fullName evidence="2">Uncharacterized protein</fullName>
    </submittedName>
</protein>
<sequence>MWDTSQTEAARRCRHFLHVAVTVVLSMLAVSAGLLRFISLVPQEAEPWRDLTTSAIFTTDIVAGLATPTCLSFLGGVMPGTFARRMDYLRDSLQYLGVLLKTNKLMDEWRSIVGKDLMWLTVAWFSICALRVASTLLLHDLTPASVACMLGFVVFASVLTAVGFVLIAAWRGLGLRVQRFTDPFREQDVNLAAVQGEWRELGACMRSMSHALQACIVVLALTVGTGMISVAFDVLREGFALTMLPAVLLFALMTATLLPAALASSACARFPSFVAIYDPGPEMAENFIRFADFIAMTDCGCFLWETKLTAGLLQRAMSITIALAAAIYRSGILVN</sequence>
<feature type="transmembrane region" description="Helical" evidence="1">
    <location>
        <begin position="211"/>
        <end position="232"/>
    </location>
</feature>
<keyword evidence="1" id="KW-0812">Transmembrane</keyword>
<gene>
    <name evidence="2" type="ORF">SNAT2548_LOCUS27419</name>
</gene>
<feature type="transmembrane region" description="Helical" evidence="1">
    <location>
        <begin position="144"/>
        <end position="170"/>
    </location>
</feature>
<keyword evidence="3" id="KW-1185">Reference proteome</keyword>
<comment type="caution">
    <text evidence="2">The sequence shown here is derived from an EMBL/GenBank/DDBJ whole genome shotgun (WGS) entry which is preliminary data.</text>
</comment>
<dbReference type="Proteomes" id="UP000604046">
    <property type="component" value="Unassembled WGS sequence"/>
</dbReference>
<name>A0A812SRH9_9DINO</name>
<dbReference type="EMBL" id="CAJNDS010002468">
    <property type="protein sequence ID" value="CAE7488918.1"/>
    <property type="molecule type" value="Genomic_DNA"/>
</dbReference>
<evidence type="ECO:0000313" key="3">
    <source>
        <dbReference type="Proteomes" id="UP000604046"/>
    </source>
</evidence>
<reference evidence="2" key="1">
    <citation type="submission" date="2021-02" db="EMBL/GenBank/DDBJ databases">
        <authorList>
            <person name="Dougan E. K."/>
            <person name="Rhodes N."/>
            <person name="Thang M."/>
            <person name="Chan C."/>
        </authorList>
    </citation>
    <scope>NUCLEOTIDE SEQUENCE</scope>
</reference>
<accession>A0A812SRH9</accession>
<proteinExistence type="predicted"/>
<keyword evidence="1" id="KW-1133">Transmembrane helix</keyword>
<feature type="transmembrane region" description="Helical" evidence="1">
    <location>
        <begin position="238"/>
        <end position="262"/>
    </location>
</feature>
<keyword evidence="1" id="KW-0472">Membrane</keyword>
<evidence type="ECO:0000256" key="1">
    <source>
        <dbReference type="SAM" id="Phobius"/>
    </source>
</evidence>
<organism evidence="2 3">
    <name type="scientific">Symbiodinium natans</name>
    <dbReference type="NCBI Taxonomy" id="878477"/>
    <lineage>
        <taxon>Eukaryota</taxon>
        <taxon>Sar</taxon>
        <taxon>Alveolata</taxon>
        <taxon>Dinophyceae</taxon>
        <taxon>Suessiales</taxon>
        <taxon>Symbiodiniaceae</taxon>
        <taxon>Symbiodinium</taxon>
    </lineage>
</organism>
<feature type="transmembrane region" description="Helical" evidence="1">
    <location>
        <begin position="61"/>
        <end position="83"/>
    </location>
</feature>